<evidence type="ECO:0000313" key="2">
    <source>
        <dbReference type="Proteomes" id="UP000193622"/>
    </source>
</evidence>
<sequence length="66" mass="7701">MPAQLEAALLEQGRSRPYWVPRRPVFELDKRGVRPVPSESAAYRASVRAQMVDPRPRVSTRRRWGR</sequence>
<name>A0A1X1W3M1_MYCIR</name>
<protein>
    <submittedName>
        <fullName evidence="1">Uncharacterized protein</fullName>
    </submittedName>
</protein>
<dbReference type="Proteomes" id="UP000193622">
    <property type="component" value="Unassembled WGS sequence"/>
</dbReference>
<proteinExistence type="predicted"/>
<organism evidence="1 2">
    <name type="scientific">Mycolicibacterium iranicum</name>
    <name type="common">Mycobacterium iranicum</name>
    <dbReference type="NCBI Taxonomy" id="912594"/>
    <lineage>
        <taxon>Bacteria</taxon>
        <taxon>Bacillati</taxon>
        <taxon>Actinomycetota</taxon>
        <taxon>Actinomycetes</taxon>
        <taxon>Mycobacteriales</taxon>
        <taxon>Mycobacteriaceae</taxon>
        <taxon>Mycolicibacterium</taxon>
    </lineage>
</organism>
<evidence type="ECO:0000313" key="1">
    <source>
        <dbReference type="EMBL" id="ORV81207.1"/>
    </source>
</evidence>
<reference evidence="1 2" key="1">
    <citation type="submission" date="2016-01" db="EMBL/GenBank/DDBJ databases">
        <title>The new phylogeny of the genus Mycobacterium.</title>
        <authorList>
            <person name="Tarcisio F."/>
            <person name="Conor M."/>
            <person name="Antonella G."/>
            <person name="Elisabetta G."/>
            <person name="Giulia F.S."/>
            <person name="Sara T."/>
            <person name="Anna F."/>
            <person name="Clotilde B."/>
            <person name="Roberto B."/>
            <person name="Veronica D.S."/>
            <person name="Fabio R."/>
            <person name="Monica P."/>
            <person name="Olivier J."/>
            <person name="Enrico T."/>
            <person name="Nicola S."/>
        </authorList>
    </citation>
    <scope>NUCLEOTIDE SEQUENCE [LARGE SCALE GENOMIC DNA]</scope>
    <source>
        <strain evidence="1 2">DSM 45541</strain>
    </source>
</reference>
<dbReference type="EMBL" id="LQPC01000076">
    <property type="protein sequence ID" value="ORV81207.1"/>
    <property type="molecule type" value="Genomic_DNA"/>
</dbReference>
<dbReference type="AlphaFoldDB" id="A0A1X1W3M1"/>
<gene>
    <name evidence="1" type="ORF">AWC12_29790</name>
</gene>
<comment type="caution">
    <text evidence="1">The sequence shown here is derived from an EMBL/GenBank/DDBJ whole genome shotgun (WGS) entry which is preliminary data.</text>
</comment>
<accession>A0A1X1W3M1</accession>